<dbReference type="CDD" id="cd17536">
    <property type="entry name" value="REC_YesN-like"/>
    <property type="match status" value="1"/>
</dbReference>
<dbReference type="EMBL" id="JAVDQH010000011">
    <property type="protein sequence ID" value="MDR6245038.1"/>
    <property type="molecule type" value="Genomic_DNA"/>
</dbReference>
<dbReference type="SUPFAM" id="SSF52172">
    <property type="entry name" value="CheY-like"/>
    <property type="match status" value="1"/>
</dbReference>
<evidence type="ECO:0000256" key="5">
    <source>
        <dbReference type="ARBA" id="ARBA00023015"/>
    </source>
</evidence>
<dbReference type="Gene3D" id="1.10.10.60">
    <property type="entry name" value="Homeodomain-like"/>
    <property type="match status" value="2"/>
</dbReference>
<evidence type="ECO:0000256" key="4">
    <source>
        <dbReference type="ARBA" id="ARBA00023012"/>
    </source>
</evidence>
<feature type="domain" description="Response regulatory" evidence="10">
    <location>
        <begin position="6"/>
        <end position="123"/>
    </location>
</feature>
<reference evidence="11 12" key="1">
    <citation type="submission" date="2023-07" db="EMBL/GenBank/DDBJ databases">
        <title>Genomic Encyclopedia of Type Strains, Phase IV (KMG-IV): sequencing the most valuable type-strain genomes for metagenomic binning, comparative biology and taxonomic classification.</title>
        <authorList>
            <person name="Goeker M."/>
        </authorList>
    </citation>
    <scope>NUCLEOTIDE SEQUENCE [LARGE SCALE GENOMIC DNA]</scope>
    <source>
        <strain evidence="11 12">DSM 22170</strain>
    </source>
</reference>
<gene>
    <name evidence="11" type="ORF">JOC58_002936</name>
</gene>
<dbReference type="PRINTS" id="PR00032">
    <property type="entry name" value="HTHARAC"/>
</dbReference>
<dbReference type="InterPro" id="IPR020449">
    <property type="entry name" value="Tscrpt_reg_AraC-type_HTH"/>
</dbReference>
<feature type="domain" description="HTH araC/xylS-type" evidence="9">
    <location>
        <begin position="358"/>
        <end position="457"/>
    </location>
</feature>
<feature type="modified residue" description="4-aspartylphosphate" evidence="8">
    <location>
        <position position="58"/>
    </location>
</feature>
<dbReference type="InterPro" id="IPR018062">
    <property type="entry name" value="HTH_AraC-typ_CS"/>
</dbReference>
<dbReference type="SMART" id="SM00448">
    <property type="entry name" value="REC"/>
    <property type="match status" value="1"/>
</dbReference>
<dbReference type="Proteomes" id="UP001185028">
    <property type="component" value="Unassembled WGS sequence"/>
</dbReference>
<evidence type="ECO:0000256" key="8">
    <source>
        <dbReference type="PROSITE-ProRule" id="PRU00169"/>
    </source>
</evidence>
<protein>
    <submittedName>
        <fullName evidence="11">Two-component system response regulator YesN</fullName>
    </submittedName>
</protein>
<dbReference type="SMART" id="SM00342">
    <property type="entry name" value="HTH_ARAC"/>
    <property type="match status" value="1"/>
</dbReference>
<keyword evidence="6" id="KW-0238">DNA-binding</keyword>
<keyword evidence="2" id="KW-0963">Cytoplasm</keyword>
<keyword evidence="5" id="KW-0805">Transcription regulation</keyword>
<proteinExistence type="predicted"/>
<name>A0ABU1J0N6_9BACL</name>
<dbReference type="Pfam" id="PF00072">
    <property type="entry name" value="Response_reg"/>
    <property type="match status" value="1"/>
</dbReference>
<evidence type="ECO:0000256" key="7">
    <source>
        <dbReference type="ARBA" id="ARBA00023163"/>
    </source>
</evidence>
<dbReference type="PROSITE" id="PS01124">
    <property type="entry name" value="HTH_ARAC_FAMILY_2"/>
    <property type="match status" value="1"/>
</dbReference>
<dbReference type="Gene3D" id="3.40.50.2300">
    <property type="match status" value="1"/>
</dbReference>
<dbReference type="PANTHER" id="PTHR42713:SF3">
    <property type="entry name" value="TRANSCRIPTIONAL REGULATORY PROTEIN HPTR"/>
    <property type="match status" value="1"/>
</dbReference>
<dbReference type="PANTHER" id="PTHR42713">
    <property type="entry name" value="HISTIDINE KINASE-RELATED"/>
    <property type="match status" value="1"/>
</dbReference>
<keyword evidence="7" id="KW-0804">Transcription</keyword>
<evidence type="ECO:0000259" key="9">
    <source>
        <dbReference type="PROSITE" id="PS01124"/>
    </source>
</evidence>
<evidence type="ECO:0000313" key="12">
    <source>
        <dbReference type="Proteomes" id="UP001185028"/>
    </source>
</evidence>
<evidence type="ECO:0000256" key="1">
    <source>
        <dbReference type="ARBA" id="ARBA00004496"/>
    </source>
</evidence>
<dbReference type="InterPro" id="IPR009057">
    <property type="entry name" value="Homeodomain-like_sf"/>
</dbReference>
<dbReference type="PROSITE" id="PS50110">
    <property type="entry name" value="RESPONSE_REGULATORY"/>
    <property type="match status" value="1"/>
</dbReference>
<dbReference type="SUPFAM" id="SSF46689">
    <property type="entry name" value="Homeodomain-like"/>
    <property type="match status" value="2"/>
</dbReference>
<sequence>MNEALKVMIADDEFIIREGIRASVDWDALGMVVVAEAEDGEEALELALQQPVHILLVDMNMPFMDGITLIKRIREAQPECRFVIITGHDEFSYAQEAIRLGVKDYILKPVDPAHLRKVLVQIATELTGDWQQERYLKQATDQIQRNIPLLREQFCLDWLHGRLSEQEIAHQLQFLGLPAQPPAALLLLRWSGIAEGRPPLQDNDRQLLQFAIGNIAAELVQHIPLAVCRDRSGLIVLCLWRQPEHDLAERIVAAVRDCISLHIQAHVQPVEQETMIEDHEPLQAANLTSTPFHRSASINETELTAMARPVNSEAERSAKEALHEQEMQAGLRLETISSVYTTAKRMLDGQLLLSPLVRRARAYIQEHYADPQLTLESLAEHLQVSPTYLSRTMKRELGQSFIHLLVHMRIQQAAHLLADRDCTILEVAELVGYESQHYFSTAFKKVMGVAPNRYRREKVAH</sequence>
<accession>A0ABU1J0N6</accession>
<keyword evidence="4" id="KW-0902">Two-component regulatory system</keyword>
<dbReference type="InterPro" id="IPR001789">
    <property type="entry name" value="Sig_transdc_resp-reg_receiver"/>
</dbReference>
<evidence type="ECO:0000256" key="6">
    <source>
        <dbReference type="ARBA" id="ARBA00023125"/>
    </source>
</evidence>
<keyword evidence="3 8" id="KW-0597">Phosphoprotein</keyword>
<evidence type="ECO:0000313" key="11">
    <source>
        <dbReference type="EMBL" id="MDR6245038.1"/>
    </source>
</evidence>
<dbReference type="InterPro" id="IPR051552">
    <property type="entry name" value="HptR"/>
</dbReference>
<dbReference type="Pfam" id="PF12833">
    <property type="entry name" value="HTH_18"/>
    <property type="match status" value="1"/>
</dbReference>
<keyword evidence="12" id="KW-1185">Reference proteome</keyword>
<evidence type="ECO:0000256" key="3">
    <source>
        <dbReference type="ARBA" id="ARBA00022553"/>
    </source>
</evidence>
<dbReference type="RefSeq" id="WP_229685536.1">
    <property type="nucleotide sequence ID" value="NZ_BMMB01000001.1"/>
</dbReference>
<dbReference type="PROSITE" id="PS00041">
    <property type="entry name" value="HTH_ARAC_FAMILY_1"/>
    <property type="match status" value="1"/>
</dbReference>
<dbReference type="InterPro" id="IPR018060">
    <property type="entry name" value="HTH_AraC"/>
</dbReference>
<dbReference type="InterPro" id="IPR011006">
    <property type="entry name" value="CheY-like_superfamily"/>
</dbReference>
<comment type="subcellular location">
    <subcellularLocation>
        <location evidence="1">Cytoplasm</location>
    </subcellularLocation>
</comment>
<organism evidence="11 12">
    <name type="scientific">Paenibacillus hunanensis</name>
    <dbReference type="NCBI Taxonomy" id="539262"/>
    <lineage>
        <taxon>Bacteria</taxon>
        <taxon>Bacillati</taxon>
        <taxon>Bacillota</taxon>
        <taxon>Bacilli</taxon>
        <taxon>Bacillales</taxon>
        <taxon>Paenibacillaceae</taxon>
        <taxon>Paenibacillus</taxon>
    </lineage>
</organism>
<comment type="caution">
    <text evidence="11">The sequence shown here is derived from an EMBL/GenBank/DDBJ whole genome shotgun (WGS) entry which is preliminary data.</text>
</comment>
<evidence type="ECO:0000259" key="10">
    <source>
        <dbReference type="PROSITE" id="PS50110"/>
    </source>
</evidence>
<evidence type="ECO:0000256" key="2">
    <source>
        <dbReference type="ARBA" id="ARBA00022490"/>
    </source>
</evidence>